<dbReference type="InParanoid" id="A0A077ZQC8"/>
<keyword evidence="4" id="KW-1185">Reference proteome</keyword>
<sequence length="598" mass="69180">MSYVADHGAWAQRIQQEMSAQHRSLQHFLARRTMSKDESNNPQNNLFNNSYSHATRPQFLEQKEKTQQYRIQDPTTQYYNRQGAKQNVWKSLQQINQGINYDSDDNIIDPVEAMIRADNEQRGNEEDDQGYARLFRSNIGQRLFQMNQRIMGPANGPAFPHNATFNQVGGSGKNKLNMSGYAFGGSSSIVHSPFKRVFTNHGLNDTLNQKGLGGRSIRDQQPSQLIQSDQNASVRRSLDSRRSQIQELAQKIKQQNNHSSQKSKRVLSIQENNQIGNTRAEIYNVVEKNARSGTQSVKRLSDKPRFNENLDQEISTQKSTTFRSNITRHNLNQLAENEYKQGDEDIKSKFSSLRSQKLSQKSKRDLMSSYKDLQQSNSKNNLDRQSMNSSKIRTSLSKVRGKLIEAIRKLDKDKLKEVTEKMNIITNPNDLELLYLDDKDKLNKVEVEEDIDDDDIFVVGNQNAKPGQNQNKQEIDRVTESELKIINNFDKQSNYRGEDIDEKYYQLEQQLRQEQQMRQKLEQDISNLQKQFFNQYESQKSSKSGKSRVRNEEQQIQLPKYANYMRSRYDHTDAKEALHNLASQDGGKVLSMKSKPQS</sequence>
<proteinExistence type="predicted"/>
<feature type="compositionally biased region" description="Basic and acidic residues" evidence="2">
    <location>
        <begin position="567"/>
        <end position="578"/>
    </location>
</feature>
<evidence type="ECO:0000256" key="1">
    <source>
        <dbReference type="SAM" id="Coils"/>
    </source>
</evidence>
<feature type="compositionally biased region" description="Polar residues" evidence="2">
    <location>
        <begin position="219"/>
        <end position="234"/>
    </location>
</feature>
<evidence type="ECO:0000256" key="2">
    <source>
        <dbReference type="SAM" id="MobiDB-lite"/>
    </source>
</evidence>
<name>A0A077ZQC8_STYLE</name>
<reference evidence="3 4" key="1">
    <citation type="submission" date="2014-06" db="EMBL/GenBank/DDBJ databases">
        <authorList>
            <person name="Swart Estienne"/>
        </authorList>
    </citation>
    <scope>NUCLEOTIDE SEQUENCE [LARGE SCALE GENOMIC DNA]</scope>
    <source>
        <strain evidence="3 4">130c</strain>
    </source>
</reference>
<keyword evidence="1" id="KW-0175">Coiled coil</keyword>
<feature type="region of interest" description="Disordered" evidence="2">
    <location>
        <begin position="353"/>
        <end position="392"/>
    </location>
</feature>
<dbReference type="EMBL" id="CCKQ01000580">
    <property type="protein sequence ID" value="CDW71664.1"/>
    <property type="molecule type" value="Genomic_DNA"/>
</dbReference>
<feature type="region of interest" description="Disordered" evidence="2">
    <location>
        <begin position="536"/>
        <end position="598"/>
    </location>
</feature>
<accession>A0A077ZQC8</accession>
<feature type="coiled-coil region" evidence="1">
    <location>
        <begin position="504"/>
        <end position="531"/>
    </location>
</feature>
<feature type="compositionally biased region" description="Polar residues" evidence="2">
    <location>
        <begin position="371"/>
        <end position="392"/>
    </location>
</feature>
<dbReference type="Proteomes" id="UP000039865">
    <property type="component" value="Unassembled WGS sequence"/>
</dbReference>
<gene>
    <name evidence="3" type="primary">Contig10506.g11211</name>
    <name evidence="3" type="ORF">STYLEM_611</name>
</gene>
<protein>
    <submittedName>
        <fullName evidence="3">Uncharacterized protein</fullName>
    </submittedName>
</protein>
<evidence type="ECO:0000313" key="4">
    <source>
        <dbReference type="Proteomes" id="UP000039865"/>
    </source>
</evidence>
<dbReference type="AlphaFoldDB" id="A0A077ZQC8"/>
<organism evidence="3 4">
    <name type="scientific">Stylonychia lemnae</name>
    <name type="common">Ciliate</name>
    <dbReference type="NCBI Taxonomy" id="5949"/>
    <lineage>
        <taxon>Eukaryota</taxon>
        <taxon>Sar</taxon>
        <taxon>Alveolata</taxon>
        <taxon>Ciliophora</taxon>
        <taxon>Intramacronucleata</taxon>
        <taxon>Spirotrichea</taxon>
        <taxon>Stichotrichia</taxon>
        <taxon>Sporadotrichida</taxon>
        <taxon>Oxytrichidae</taxon>
        <taxon>Stylonychinae</taxon>
        <taxon>Stylonychia</taxon>
    </lineage>
</organism>
<evidence type="ECO:0000313" key="3">
    <source>
        <dbReference type="EMBL" id="CDW71664.1"/>
    </source>
</evidence>
<feature type="region of interest" description="Disordered" evidence="2">
    <location>
        <begin position="209"/>
        <end position="239"/>
    </location>
</feature>